<proteinExistence type="inferred from homology"/>
<evidence type="ECO:0000256" key="3">
    <source>
        <dbReference type="ARBA" id="ARBA00023315"/>
    </source>
</evidence>
<evidence type="ECO:0000313" key="8">
    <source>
        <dbReference type="EMBL" id="TCO11179.1"/>
    </source>
</evidence>
<dbReference type="InterPro" id="IPR020617">
    <property type="entry name" value="Thiolase_C"/>
</dbReference>
<dbReference type="EMBL" id="SLWL01000013">
    <property type="protein sequence ID" value="TCO11179.1"/>
    <property type="molecule type" value="Genomic_DNA"/>
</dbReference>
<feature type="domain" description="Thiolase C-terminal" evidence="7">
    <location>
        <begin position="267"/>
        <end position="388"/>
    </location>
</feature>
<comment type="similarity">
    <text evidence="1 5">Belongs to the thiolase-like superfamily. Thiolase family.</text>
</comment>
<dbReference type="PIRSF" id="PIRSF000429">
    <property type="entry name" value="Ac-CoA_Ac_transf"/>
    <property type="match status" value="1"/>
</dbReference>
<dbReference type="Pfam" id="PF00108">
    <property type="entry name" value="Thiolase_N"/>
    <property type="match status" value="1"/>
</dbReference>
<dbReference type="PANTHER" id="PTHR43365:SF1">
    <property type="entry name" value="ACETYL-COA C-ACYLTRANSFERASE"/>
    <property type="match status" value="1"/>
</dbReference>
<feature type="active site" description="Acyl-thioester intermediate" evidence="4">
    <location>
        <position position="89"/>
    </location>
</feature>
<keyword evidence="9" id="KW-1185">Reference proteome</keyword>
<comment type="caution">
    <text evidence="8">The sequence shown here is derived from an EMBL/GenBank/DDBJ whole genome shotgun (WGS) entry which is preliminary data.</text>
</comment>
<feature type="domain" description="Thiolase N-terminal" evidence="6">
    <location>
        <begin position="5"/>
        <end position="258"/>
    </location>
</feature>
<dbReference type="PROSITE" id="PS00737">
    <property type="entry name" value="THIOLASE_2"/>
    <property type="match status" value="1"/>
</dbReference>
<dbReference type="NCBIfam" id="TIGR01930">
    <property type="entry name" value="AcCoA-C-Actrans"/>
    <property type="match status" value="1"/>
</dbReference>
<dbReference type="Pfam" id="PF02803">
    <property type="entry name" value="Thiolase_C"/>
    <property type="match status" value="1"/>
</dbReference>
<dbReference type="InterPro" id="IPR016039">
    <property type="entry name" value="Thiolase-like"/>
</dbReference>
<evidence type="ECO:0000259" key="6">
    <source>
        <dbReference type="Pfam" id="PF00108"/>
    </source>
</evidence>
<dbReference type="PANTHER" id="PTHR43365">
    <property type="entry name" value="BLR7806 PROTEIN"/>
    <property type="match status" value="1"/>
</dbReference>
<evidence type="ECO:0000256" key="5">
    <source>
        <dbReference type="RuleBase" id="RU003557"/>
    </source>
</evidence>
<reference evidence="8 9" key="1">
    <citation type="submission" date="2019-03" db="EMBL/GenBank/DDBJ databases">
        <title>Genomic Encyclopedia of Type Strains, Phase IV (KMG-IV): sequencing the most valuable type-strain genomes for metagenomic binning, comparative biology and taxonomic classification.</title>
        <authorList>
            <person name="Goeker M."/>
        </authorList>
    </citation>
    <scope>NUCLEOTIDE SEQUENCE [LARGE SCALE GENOMIC DNA]</scope>
    <source>
        <strain evidence="8 9">DSM 22958</strain>
    </source>
</reference>
<evidence type="ECO:0000256" key="4">
    <source>
        <dbReference type="PIRSR" id="PIRSR000429-1"/>
    </source>
</evidence>
<evidence type="ECO:0000256" key="2">
    <source>
        <dbReference type="ARBA" id="ARBA00022679"/>
    </source>
</evidence>
<dbReference type="SUPFAM" id="SSF53901">
    <property type="entry name" value="Thiolase-like"/>
    <property type="match status" value="2"/>
</dbReference>
<dbReference type="Proteomes" id="UP000294881">
    <property type="component" value="Unassembled WGS sequence"/>
</dbReference>
<feature type="active site" description="Proton acceptor" evidence="4">
    <location>
        <position position="345"/>
    </location>
</feature>
<accession>A0A4R2GPP0</accession>
<dbReference type="GO" id="GO:0003988">
    <property type="term" value="F:acetyl-CoA C-acyltransferase activity"/>
    <property type="evidence" value="ECO:0007669"/>
    <property type="project" value="UniProtKB-ARBA"/>
</dbReference>
<dbReference type="PROSITE" id="PS00099">
    <property type="entry name" value="THIOLASE_3"/>
    <property type="match status" value="1"/>
</dbReference>
<keyword evidence="2 5" id="KW-0808">Transferase</keyword>
<dbReference type="AlphaFoldDB" id="A0A4R2GPP0"/>
<dbReference type="InterPro" id="IPR020613">
    <property type="entry name" value="Thiolase_CS"/>
</dbReference>
<name>A0A4R2GPP0_9HYPH</name>
<gene>
    <name evidence="8" type="ORF">EV666_11315</name>
</gene>
<protein>
    <submittedName>
        <fullName evidence="8">Acetyl-CoA C-acetyltransferase</fullName>
    </submittedName>
</protein>
<dbReference type="InterPro" id="IPR002155">
    <property type="entry name" value="Thiolase"/>
</dbReference>
<dbReference type="InterPro" id="IPR020616">
    <property type="entry name" value="Thiolase_N"/>
</dbReference>
<evidence type="ECO:0000259" key="7">
    <source>
        <dbReference type="Pfam" id="PF02803"/>
    </source>
</evidence>
<organism evidence="8 9">
    <name type="scientific">Camelimonas lactis</name>
    <dbReference type="NCBI Taxonomy" id="659006"/>
    <lineage>
        <taxon>Bacteria</taxon>
        <taxon>Pseudomonadati</taxon>
        <taxon>Pseudomonadota</taxon>
        <taxon>Alphaproteobacteria</taxon>
        <taxon>Hyphomicrobiales</taxon>
        <taxon>Chelatococcaceae</taxon>
        <taxon>Camelimonas</taxon>
    </lineage>
</organism>
<dbReference type="Gene3D" id="3.40.47.10">
    <property type="match status" value="1"/>
</dbReference>
<feature type="active site" description="Proton acceptor" evidence="4">
    <location>
        <position position="375"/>
    </location>
</feature>
<evidence type="ECO:0000256" key="1">
    <source>
        <dbReference type="ARBA" id="ARBA00010982"/>
    </source>
</evidence>
<dbReference type="RefSeq" id="WP_245514436.1">
    <property type="nucleotide sequence ID" value="NZ_JBHUNN010000002.1"/>
</dbReference>
<dbReference type="CDD" id="cd00751">
    <property type="entry name" value="thiolase"/>
    <property type="match status" value="1"/>
</dbReference>
<sequence length="393" mass="41524">MREAVIVDAMRTPVGRRGGALADWKATDLLAVTLQQLVQRAGVAPERLDDVIAGCGLQSGEQAGNVARWASLGAGLPETLPGMTIDRQCGSGQQAVHLAAQGVRSGEFNFAIGCGVETMSRIDLGPSFNPAGGLGPWYGERALARFAGNLMAQGPSAELVTRQWGLTREELDAYSMRSHQRAKAAWDAGCFDRQLVSIDGRRPEGGPAPMRRDEGIRPETTMERLAQLKPVFAPDGLITAGNSSQISDGAAAVLVADRATAEAMGLRPLAVIRSMAVAADDARLQFTAILPAARKALAQAGLGIHDIGRIEINEAFACAPLIFAREFDVDPARLNINGGSIAMGHPIGSTGARLMCDLAHELQRSGERYGLLTICEGGGMANATILERIDQTH</sequence>
<keyword evidence="3 5" id="KW-0012">Acyltransferase</keyword>
<dbReference type="InterPro" id="IPR020610">
    <property type="entry name" value="Thiolase_AS"/>
</dbReference>
<evidence type="ECO:0000313" key="9">
    <source>
        <dbReference type="Proteomes" id="UP000294881"/>
    </source>
</evidence>